<evidence type="ECO:0000256" key="1">
    <source>
        <dbReference type="SAM" id="MobiDB-lite"/>
    </source>
</evidence>
<gene>
    <name evidence="2" type="ORF">HPP92_006700</name>
</gene>
<dbReference type="AlphaFoldDB" id="A0A835RPQ8"/>
<organism evidence="2 3">
    <name type="scientific">Vanilla planifolia</name>
    <name type="common">Vanilla</name>
    <dbReference type="NCBI Taxonomy" id="51239"/>
    <lineage>
        <taxon>Eukaryota</taxon>
        <taxon>Viridiplantae</taxon>
        <taxon>Streptophyta</taxon>
        <taxon>Embryophyta</taxon>
        <taxon>Tracheophyta</taxon>
        <taxon>Spermatophyta</taxon>
        <taxon>Magnoliopsida</taxon>
        <taxon>Liliopsida</taxon>
        <taxon>Asparagales</taxon>
        <taxon>Orchidaceae</taxon>
        <taxon>Vanilloideae</taxon>
        <taxon>Vanilleae</taxon>
        <taxon>Vanilla</taxon>
    </lineage>
</organism>
<accession>A0A835RPQ8</accession>
<protein>
    <submittedName>
        <fullName evidence="2">Uncharacterized protein</fullName>
    </submittedName>
</protein>
<proteinExistence type="predicted"/>
<sequence>MTTINGSRLACSLSLSKHRHIQDKADRQFTYKTEIHSTKANKQQELTEAAAGSGKKEREARRRIAASGGVLHQTVDWHSRLACTGGALTGVRGLIADPAR</sequence>
<dbReference type="Proteomes" id="UP000639772">
    <property type="component" value="Chromosome 3"/>
</dbReference>
<evidence type="ECO:0000313" key="2">
    <source>
        <dbReference type="EMBL" id="KAG0489837.1"/>
    </source>
</evidence>
<evidence type="ECO:0000313" key="3">
    <source>
        <dbReference type="Proteomes" id="UP000639772"/>
    </source>
</evidence>
<dbReference type="EMBL" id="JADCNM010000003">
    <property type="protein sequence ID" value="KAG0489837.1"/>
    <property type="molecule type" value="Genomic_DNA"/>
</dbReference>
<reference evidence="2 3" key="1">
    <citation type="journal article" date="2020" name="Nat. Food">
        <title>A phased Vanilla planifolia genome enables genetic improvement of flavour and production.</title>
        <authorList>
            <person name="Hasing T."/>
            <person name="Tang H."/>
            <person name="Brym M."/>
            <person name="Khazi F."/>
            <person name="Huang T."/>
            <person name="Chambers A.H."/>
        </authorList>
    </citation>
    <scope>NUCLEOTIDE SEQUENCE [LARGE SCALE GENOMIC DNA]</scope>
    <source>
        <tissue evidence="2">Leaf</tissue>
    </source>
</reference>
<feature type="region of interest" description="Disordered" evidence="1">
    <location>
        <begin position="40"/>
        <end position="63"/>
    </location>
</feature>
<name>A0A835RPQ8_VANPL</name>
<comment type="caution">
    <text evidence="2">The sequence shown here is derived from an EMBL/GenBank/DDBJ whole genome shotgun (WGS) entry which is preliminary data.</text>
</comment>